<sequence>MQHPHHLVSPSPFSRNLPSSNLPSSLLLSIFRSILQPTTFRSHVDCLAHHVLNCRVPVLFVWFFIYWSGIVCSVFIRQPPTPSGLHPLPVKQPSSGAYCEPESNPS</sequence>
<dbReference type="EMBL" id="CM002928">
    <property type="protein sequence ID" value="KGN44083.1"/>
    <property type="molecule type" value="Genomic_DNA"/>
</dbReference>
<dbReference type="Gramene" id="KGN44083">
    <property type="protein sequence ID" value="KGN44083"/>
    <property type="gene ID" value="Csa_7G176620"/>
</dbReference>
<reference evidence="3 4" key="4">
    <citation type="journal article" date="2011" name="BMC Genomics">
        <title>RNA-Seq improves annotation of protein-coding genes in the cucumber genome.</title>
        <authorList>
            <person name="Li Z."/>
            <person name="Zhang Z."/>
            <person name="Yan P."/>
            <person name="Huang S."/>
            <person name="Fei Z."/>
            <person name="Lin K."/>
        </authorList>
    </citation>
    <scope>NUCLEOTIDE SEQUENCE [LARGE SCALE GENOMIC DNA]</scope>
    <source>
        <strain evidence="4">cv. 9930</strain>
    </source>
</reference>
<accession>A0A0A0K3K8</accession>
<organism evidence="3 4">
    <name type="scientific">Cucumis sativus</name>
    <name type="common">Cucumber</name>
    <dbReference type="NCBI Taxonomy" id="3659"/>
    <lineage>
        <taxon>Eukaryota</taxon>
        <taxon>Viridiplantae</taxon>
        <taxon>Streptophyta</taxon>
        <taxon>Embryophyta</taxon>
        <taxon>Tracheophyta</taxon>
        <taxon>Spermatophyta</taxon>
        <taxon>Magnoliopsida</taxon>
        <taxon>eudicotyledons</taxon>
        <taxon>Gunneridae</taxon>
        <taxon>Pentapetalae</taxon>
        <taxon>rosids</taxon>
        <taxon>fabids</taxon>
        <taxon>Cucurbitales</taxon>
        <taxon>Cucurbitaceae</taxon>
        <taxon>Benincaseae</taxon>
        <taxon>Cucumis</taxon>
    </lineage>
</organism>
<keyword evidence="2" id="KW-0472">Membrane</keyword>
<feature type="region of interest" description="Disordered" evidence="1">
    <location>
        <begin position="86"/>
        <end position="106"/>
    </location>
</feature>
<protein>
    <submittedName>
        <fullName evidence="3">Uncharacterized protein</fullName>
    </submittedName>
</protein>
<feature type="transmembrane region" description="Helical" evidence="2">
    <location>
        <begin position="59"/>
        <end position="76"/>
    </location>
</feature>
<dbReference type="AlphaFoldDB" id="A0A0A0K3K8"/>
<evidence type="ECO:0000313" key="3">
    <source>
        <dbReference type="EMBL" id="KGN44083.1"/>
    </source>
</evidence>
<reference evidence="3 4" key="3">
    <citation type="journal article" date="2010" name="BMC Genomics">
        <title>Transcriptome sequencing and comparative analysis of cucumber flowers with different sex types.</title>
        <authorList>
            <person name="Guo S."/>
            <person name="Zheng Y."/>
            <person name="Joung J.G."/>
            <person name="Liu S."/>
            <person name="Zhang Z."/>
            <person name="Crasta O.R."/>
            <person name="Sobral B.W."/>
            <person name="Xu Y."/>
            <person name="Huang S."/>
            <person name="Fei Z."/>
        </authorList>
    </citation>
    <scope>NUCLEOTIDE SEQUENCE [LARGE SCALE GENOMIC DNA]</scope>
    <source>
        <strain evidence="4">cv. 9930</strain>
    </source>
</reference>
<evidence type="ECO:0000256" key="2">
    <source>
        <dbReference type="SAM" id="Phobius"/>
    </source>
</evidence>
<keyword evidence="2" id="KW-0812">Transmembrane</keyword>
<reference evidence="3 4" key="1">
    <citation type="journal article" date="2009" name="Nat. Genet.">
        <title>The genome of the cucumber, Cucumis sativus L.</title>
        <authorList>
            <person name="Huang S."/>
            <person name="Li R."/>
            <person name="Zhang Z."/>
            <person name="Li L."/>
            <person name="Gu X."/>
            <person name="Fan W."/>
            <person name="Lucas W.J."/>
            <person name="Wang X."/>
            <person name="Xie B."/>
            <person name="Ni P."/>
            <person name="Ren Y."/>
            <person name="Zhu H."/>
            <person name="Li J."/>
            <person name="Lin K."/>
            <person name="Jin W."/>
            <person name="Fei Z."/>
            <person name="Li G."/>
            <person name="Staub J."/>
            <person name="Kilian A."/>
            <person name="van der Vossen E.A."/>
            <person name="Wu Y."/>
            <person name="Guo J."/>
            <person name="He J."/>
            <person name="Jia Z."/>
            <person name="Ren Y."/>
            <person name="Tian G."/>
            <person name="Lu Y."/>
            <person name="Ruan J."/>
            <person name="Qian W."/>
            <person name="Wang M."/>
            <person name="Huang Q."/>
            <person name="Li B."/>
            <person name="Xuan Z."/>
            <person name="Cao J."/>
            <person name="Asan"/>
            <person name="Wu Z."/>
            <person name="Zhang J."/>
            <person name="Cai Q."/>
            <person name="Bai Y."/>
            <person name="Zhao B."/>
            <person name="Han Y."/>
            <person name="Li Y."/>
            <person name="Li X."/>
            <person name="Wang S."/>
            <person name="Shi Q."/>
            <person name="Liu S."/>
            <person name="Cho W.K."/>
            <person name="Kim J.Y."/>
            <person name="Xu Y."/>
            <person name="Heller-Uszynska K."/>
            <person name="Miao H."/>
            <person name="Cheng Z."/>
            <person name="Zhang S."/>
            <person name="Wu J."/>
            <person name="Yang Y."/>
            <person name="Kang H."/>
            <person name="Li M."/>
            <person name="Liang H."/>
            <person name="Ren X."/>
            <person name="Shi Z."/>
            <person name="Wen M."/>
            <person name="Jian M."/>
            <person name="Yang H."/>
            <person name="Zhang G."/>
            <person name="Yang Z."/>
            <person name="Chen R."/>
            <person name="Liu S."/>
            <person name="Li J."/>
            <person name="Ma L."/>
            <person name="Liu H."/>
            <person name="Zhou Y."/>
            <person name="Zhao J."/>
            <person name="Fang X."/>
            <person name="Li G."/>
            <person name="Fang L."/>
            <person name="Li Y."/>
            <person name="Liu D."/>
            <person name="Zheng H."/>
            <person name="Zhang Y."/>
            <person name="Qin N."/>
            <person name="Li Z."/>
            <person name="Yang G."/>
            <person name="Yang S."/>
            <person name="Bolund L."/>
            <person name="Kristiansen K."/>
            <person name="Zheng H."/>
            <person name="Li S."/>
            <person name="Zhang X."/>
            <person name="Yang H."/>
            <person name="Wang J."/>
            <person name="Sun R."/>
            <person name="Zhang B."/>
            <person name="Jiang S."/>
            <person name="Wang J."/>
            <person name="Du Y."/>
            <person name="Li S."/>
        </authorList>
    </citation>
    <scope>NUCLEOTIDE SEQUENCE [LARGE SCALE GENOMIC DNA]</scope>
    <source>
        <strain evidence="4">cv. 9930</strain>
    </source>
</reference>
<reference evidence="3 4" key="2">
    <citation type="journal article" date="2009" name="PLoS ONE">
        <title>An integrated genetic and cytogenetic map of the cucumber genome.</title>
        <authorList>
            <person name="Ren Y."/>
            <person name="Zhang Z."/>
            <person name="Liu J."/>
            <person name="Staub J.E."/>
            <person name="Han Y."/>
            <person name="Cheng Z."/>
            <person name="Li X."/>
            <person name="Lu J."/>
            <person name="Miao H."/>
            <person name="Kang H."/>
            <person name="Xie B."/>
            <person name="Gu X."/>
            <person name="Wang X."/>
            <person name="Du Y."/>
            <person name="Jin W."/>
            <person name="Huang S."/>
        </authorList>
    </citation>
    <scope>NUCLEOTIDE SEQUENCE [LARGE SCALE GENOMIC DNA]</scope>
    <source>
        <strain evidence="4">cv. 9930</strain>
    </source>
</reference>
<keyword evidence="2" id="KW-1133">Transmembrane helix</keyword>
<keyword evidence="4" id="KW-1185">Reference proteome</keyword>
<proteinExistence type="predicted"/>
<evidence type="ECO:0000256" key="1">
    <source>
        <dbReference type="SAM" id="MobiDB-lite"/>
    </source>
</evidence>
<dbReference type="Proteomes" id="UP000029981">
    <property type="component" value="Chromosome 7"/>
</dbReference>
<name>A0A0A0K3K8_CUCSA</name>
<gene>
    <name evidence="3" type="ORF">Csa_7G176620</name>
</gene>
<evidence type="ECO:0000313" key="4">
    <source>
        <dbReference type="Proteomes" id="UP000029981"/>
    </source>
</evidence>